<sequence>MSDLATSVMDSLFQPGLNTPMKKAMDLSFYGLFIVLGGLSFLTGGNVHVLALLGIAIALFCSINWFLSELAKLPPSAREVQQMPSDAIAEAKSGSNAQDASFESKKEK</sequence>
<organism evidence="3 4">
    <name type="scientific">Ceraceosorus bombacis</name>
    <dbReference type="NCBI Taxonomy" id="401625"/>
    <lineage>
        <taxon>Eukaryota</taxon>
        <taxon>Fungi</taxon>
        <taxon>Dikarya</taxon>
        <taxon>Basidiomycota</taxon>
        <taxon>Ustilaginomycotina</taxon>
        <taxon>Exobasidiomycetes</taxon>
        <taxon>Ceraceosorales</taxon>
        <taxon>Ceraceosoraceae</taxon>
        <taxon>Ceraceosorus</taxon>
    </lineage>
</organism>
<accession>A0A0P1BJ56</accession>
<proteinExistence type="predicted"/>
<feature type="transmembrane region" description="Helical" evidence="2">
    <location>
        <begin position="27"/>
        <end position="43"/>
    </location>
</feature>
<keyword evidence="2" id="KW-1133">Transmembrane helix</keyword>
<dbReference type="GO" id="GO:0070072">
    <property type="term" value="P:vacuolar proton-transporting V-type ATPase complex assembly"/>
    <property type="evidence" value="ECO:0007669"/>
    <property type="project" value="InterPro"/>
</dbReference>
<protein>
    <submittedName>
        <fullName evidence="3">Endoplasmic reticulum, protein Pkr1</fullName>
    </submittedName>
</protein>
<dbReference type="PANTHER" id="PTHR28251">
    <property type="entry name" value="V-TYPE ATPASE ASSEMBLY FACTOR PKR1"/>
    <property type="match status" value="1"/>
</dbReference>
<evidence type="ECO:0000256" key="1">
    <source>
        <dbReference type="SAM" id="MobiDB-lite"/>
    </source>
</evidence>
<name>A0A0P1BJ56_9BASI</name>
<dbReference type="GO" id="GO:0005789">
    <property type="term" value="C:endoplasmic reticulum membrane"/>
    <property type="evidence" value="ECO:0007669"/>
    <property type="project" value="TreeGrafter"/>
</dbReference>
<keyword evidence="2" id="KW-0472">Membrane</keyword>
<evidence type="ECO:0000256" key="2">
    <source>
        <dbReference type="SAM" id="Phobius"/>
    </source>
</evidence>
<evidence type="ECO:0000313" key="4">
    <source>
        <dbReference type="Proteomes" id="UP000054845"/>
    </source>
</evidence>
<dbReference type="EMBL" id="CCYA01000272">
    <property type="protein sequence ID" value="CEH15704.1"/>
    <property type="molecule type" value="Genomic_DNA"/>
</dbReference>
<dbReference type="PANTHER" id="PTHR28251:SF1">
    <property type="entry name" value="V-TYPE ATPASE ASSEMBLY FACTOR PKR1"/>
    <property type="match status" value="1"/>
</dbReference>
<dbReference type="AlphaFoldDB" id="A0A0P1BJ56"/>
<dbReference type="OrthoDB" id="9626941at2759"/>
<feature type="transmembrane region" description="Helical" evidence="2">
    <location>
        <begin position="49"/>
        <end position="67"/>
    </location>
</feature>
<dbReference type="Pfam" id="PF08636">
    <property type="entry name" value="Pkr1"/>
    <property type="match status" value="1"/>
</dbReference>
<feature type="region of interest" description="Disordered" evidence="1">
    <location>
        <begin position="82"/>
        <end position="108"/>
    </location>
</feature>
<reference evidence="3 4" key="1">
    <citation type="submission" date="2014-09" db="EMBL/GenBank/DDBJ databases">
        <authorList>
            <person name="Magalhaes I.L.F."/>
            <person name="Oliveira U."/>
            <person name="Santos F.R."/>
            <person name="Vidigal T.H.D.A."/>
            <person name="Brescovit A.D."/>
            <person name="Santos A.J."/>
        </authorList>
    </citation>
    <scope>NUCLEOTIDE SEQUENCE [LARGE SCALE GENOMIC DNA]</scope>
</reference>
<dbReference type="Proteomes" id="UP000054845">
    <property type="component" value="Unassembled WGS sequence"/>
</dbReference>
<dbReference type="InterPro" id="IPR013945">
    <property type="entry name" value="Pkr1"/>
</dbReference>
<evidence type="ECO:0000313" key="3">
    <source>
        <dbReference type="EMBL" id="CEH15704.1"/>
    </source>
</evidence>
<keyword evidence="2" id="KW-0812">Transmembrane</keyword>
<keyword evidence="4" id="KW-1185">Reference proteome</keyword>